<accession>A0A6A6AJD3</accession>
<protein>
    <recommendedName>
        <fullName evidence="3">Myb-like domain-containing protein</fullName>
    </recommendedName>
</protein>
<gene>
    <name evidence="1" type="ORF">P153DRAFT_354730</name>
</gene>
<organism evidence="1 2">
    <name type="scientific">Dothidotthia symphoricarpi CBS 119687</name>
    <dbReference type="NCBI Taxonomy" id="1392245"/>
    <lineage>
        <taxon>Eukaryota</taxon>
        <taxon>Fungi</taxon>
        <taxon>Dikarya</taxon>
        <taxon>Ascomycota</taxon>
        <taxon>Pezizomycotina</taxon>
        <taxon>Dothideomycetes</taxon>
        <taxon>Pleosporomycetidae</taxon>
        <taxon>Pleosporales</taxon>
        <taxon>Dothidotthiaceae</taxon>
        <taxon>Dothidotthia</taxon>
    </lineage>
</organism>
<sequence length="504" mass="56351">MSQNVLHRQPGFDEQDLRQSFPYQLQPRFLFNCTSTANSQPSNTILHEHSMAQPLLQCQYRPESHLQAQTWRHPQAFPREYRSTAAVPPTSQGQYWGPSESAFAWNGALSMEPLIMPESDELMSNDFAFEDMATSQNMASKSGIEYNGGQASWVPPGASRAHHGDMSLISSDLDTISSTSPRSFFSETVASELHALSPGQANGASLSSWPDFERYALLKESTPETTSRALRNDAGSSDFDFSGLPQHSLGIDLPITTTEAEQGHTLGLSFDHSKHFGSEQPSSYKISPGATPWYPPGYLSDLSGFSSTPQVPRITSFASQRSTFPTYSSNAQSQYRSLCNNVTTHDGLQMPRNDSQALRKSDDKILIEGKDVLGLTYKEIRKRMHTNVAESTLRGRYRSLTKPKGHRVRKPVWTQNDVSLKMCVPEKALSLMYEKVVLLREAVIQEINRVETAHGYGLNHDSKLSKVQWKKVADYIDTNGGTYHFGNATCKKKWIEIEADRRGR</sequence>
<name>A0A6A6AJD3_9PLEO</name>
<dbReference type="OrthoDB" id="3439209at2759"/>
<keyword evidence="2" id="KW-1185">Reference proteome</keyword>
<dbReference type="EMBL" id="ML977501">
    <property type="protein sequence ID" value="KAF2132082.1"/>
    <property type="molecule type" value="Genomic_DNA"/>
</dbReference>
<evidence type="ECO:0000313" key="1">
    <source>
        <dbReference type="EMBL" id="KAF2132082.1"/>
    </source>
</evidence>
<dbReference type="Proteomes" id="UP000799771">
    <property type="component" value="Unassembled WGS sequence"/>
</dbReference>
<dbReference type="AlphaFoldDB" id="A0A6A6AJD3"/>
<reference evidence="1" key="1">
    <citation type="journal article" date="2020" name="Stud. Mycol.">
        <title>101 Dothideomycetes genomes: a test case for predicting lifestyles and emergence of pathogens.</title>
        <authorList>
            <person name="Haridas S."/>
            <person name="Albert R."/>
            <person name="Binder M."/>
            <person name="Bloem J."/>
            <person name="Labutti K."/>
            <person name="Salamov A."/>
            <person name="Andreopoulos B."/>
            <person name="Baker S."/>
            <person name="Barry K."/>
            <person name="Bills G."/>
            <person name="Bluhm B."/>
            <person name="Cannon C."/>
            <person name="Castanera R."/>
            <person name="Culley D."/>
            <person name="Daum C."/>
            <person name="Ezra D."/>
            <person name="Gonzalez J."/>
            <person name="Henrissat B."/>
            <person name="Kuo A."/>
            <person name="Liang C."/>
            <person name="Lipzen A."/>
            <person name="Lutzoni F."/>
            <person name="Magnuson J."/>
            <person name="Mondo S."/>
            <person name="Nolan M."/>
            <person name="Ohm R."/>
            <person name="Pangilinan J."/>
            <person name="Park H.-J."/>
            <person name="Ramirez L."/>
            <person name="Alfaro M."/>
            <person name="Sun H."/>
            <person name="Tritt A."/>
            <person name="Yoshinaga Y."/>
            <person name="Zwiers L.-H."/>
            <person name="Turgeon B."/>
            <person name="Goodwin S."/>
            <person name="Spatafora J."/>
            <person name="Crous P."/>
            <person name="Grigoriev I."/>
        </authorList>
    </citation>
    <scope>NUCLEOTIDE SEQUENCE</scope>
    <source>
        <strain evidence="1">CBS 119687</strain>
    </source>
</reference>
<evidence type="ECO:0000313" key="2">
    <source>
        <dbReference type="Proteomes" id="UP000799771"/>
    </source>
</evidence>
<evidence type="ECO:0008006" key="3">
    <source>
        <dbReference type="Google" id="ProtNLM"/>
    </source>
</evidence>
<proteinExistence type="predicted"/>
<dbReference type="GeneID" id="54406953"/>
<dbReference type="RefSeq" id="XP_033526469.1">
    <property type="nucleotide sequence ID" value="XM_033666521.1"/>
</dbReference>